<accession>A0A2H0R590</accession>
<dbReference type="PANTHER" id="PTHR45947">
    <property type="entry name" value="SULFOQUINOVOSYL TRANSFERASE SQD2"/>
    <property type="match status" value="1"/>
</dbReference>
<organism evidence="2 3">
    <name type="scientific">Candidatus Yanofskybacteria bacterium CG10_big_fil_rev_8_21_14_0_10_46_23</name>
    <dbReference type="NCBI Taxonomy" id="1975098"/>
    <lineage>
        <taxon>Bacteria</taxon>
        <taxon>Candidatus Yanofskyibacteriota</taxon>
    </lineage>
</organism>
<sequence length="396" mass="45432">MNHFFVSPRGPESSWIASMSINVISSRKNNMASKLKIALVHDWLMALGGAEKTLREMHRLFPEAPIFTLFRSEKFTNAFLPQAKIKTTFLQKSVQRGRRYRTLLPLMGTAVESIDLSGYDIVISSSASFTKGVITDPQTKHICYCYSPTRFLWDWHAEYKRQNRYGLISALAQHTIRFWDQQAAQRPDYMVAISKTVQARIKKYYRRDSEVIYPPVDFIPPTQNQHPQQQPFYLIVSRLYAHKNIDIAIQAFNKLGHNLVIIGDGPERKNLEKQSGANITFLGFLDDSAVHDYYSKCLAFIMPQEEDFGLTPIEAMFHGRPVLALNRGGAKEYILENINGEFFQSPTPEVLADGVRRLSENLATYSPELIKKTANRFTVKRFHSEFKALVDKIARE</sequence>
<dbReference type="Gene3D" id="3.40.50.2000">
    <property type="entry name" value="Glycogen Phosphorylase B"/>
    <property type="match status" value="1"/>
</dbReference>
<dbReference type="Proteomes" id="UP000230232">
    <property type="component" value="Unassembled WGS sequence"/>
</dbReference>
<protein>
    <submittedName>
        <fullName evidence="2">Glycosyl transferase</fullName>
    </submittedName>
</protein>
<dbReference type="PANTHER" id="PTHR45947:SF3">
    <property type="entry name" value="SULFOQUINOVOSYL TRANSFERASE SQD2"/>
    <property type="match status" value="1"/>
</dbReference>
<proteinExistence type="predicted"/>
<dbReference type="InterPro" id="IPR050194">
    <property type="entry name" value="Glycosyltransferase_grp1"/>
</dbReference>
<dbReference type="Pfam" id="PF00534">
    <property type="entry name" value="Glycos_transf_1"/>
    <property type="match status" value="1"/>
</dbReference>
<evidence type="ECO:0000313" key="3">
    <source>
        <dbReference type="Proteomes" id="UP000230232"/>
    </source>
</evidence>
<name>A0A2H0R590_9BACT</name>
<evidence type="ECO:0000313" key="2">
    <source>
        <dbReference type="EMBL" id="PIR41496.1"/>
    </source>
</evidence>
<dbReference type="AlphaFoldDB" id="A0A2H0R590"/>
<comment type="caution">
    <text evidence="2">The sequence shown here is derived from an EMBL/GenBank/DDBJ whole genome shotgun (WGS) entry which is preliminary data.</text>
</comment>
<dbReference type="EMBL" id="PCXO01000005">
    <property type="protein sequence ID" value="PIR41496.1"/>
    <property type="molecule type" value="Genomic_DNA"/>
</dbReference>
<gene>
    <name evidence="2" type="ORF">COV31_01335</name>
</gene>
<reference evidence="2 3" key="1">
    <citation type="submission" date="2017-09" db="EMBL/GenBank/DDBJ databases">
        <title>Depth-based differentiation of microbial function through sediment-hosted aquifers and enrichment of novel symbionts in the deep terrestrial subsurface.</title>
        <authorList>
            <person name="Probst A.J."/>
            <person name="Ladd B."/>
            <person name="Jarett J.K."/>
            <person name="Geller-Mcgrath D.E."/>
            <person name="Sieber C.M."/>
            <person name="Emerson J.B."/>
            <person name="Anantharaman K."/>
            <person name="Thomas B.C."/>
            <person name="Malmstrom R."/>
            <person name="Stieglmeier M."/>
            <person name="Klingl A."/>
            <person name="Woyke T."/>
            <person name="Ryan C.M."/>
            <person name="Banfield J.F."/>
        </authorList>
    </citation>
    <scope>NUCLEOTIDE SEQUENCE [LARGE SCALE GENOMIC DNA]</scope>
    <source>
        <strain evidence="2">CG10_big_fil_rev_8_21_14_0_10_46_23</strain>
    </source>
</reference>
<dbReference type="SUPFAM" id="SSF53756">
    <property type="entry name" value="UDP-Glycosyltransferase/glycogen phosphorylase"/>
    <property type="match status" value="1"/>
</dbReference>
<dbReference type="GO" id="GO:0016757">
    <property type="term" value="F:glycosyltransferase activity"/>
    <property type="evidence" value="ECO:0007669"/>
    <property type="project" value="InterPro"/>
</dbReference>
<keyword evidence="2" id="KW-0808">Transferase</keyword>
<feature type="domain" description="Glycosyl transferase family 1" evidence="1">
    <location>
        <begin position="223"/>
        <end position="361"/>
    </location>
</feature>
<dbReference type="InterPro" id="IPR001296">
    <property type="entry name" value="Glyco_trans_1"/>
</dbReference>
<evidence type="ECO:0000259" key="1">
    <source>
        <dbReference type="Pfam" id="PF00534"/>
    </source>
</evidence>